<dbReference type="Proteomes" id="UP000007013">
    <property type="component" value="Chromosome"/>
</dbReference>
<protein>
    <submittedName>
        <fullName evidence="8">Integrase family protein</fullName>
    </submittedName>
</protein>
<gene>
    <name evidence="8" type="ordered locus">Oter_1215</name>
    <name evidence="9" type="ordered locus">Oter_2984</name>
    <name evidence="10" type="ordered locus">Oter_4357</name>
    <name evidence="11" type="ordered locus">Oter_4387</name>
</gene>
<evidence type="ECO:0000313" key="12">
    <source>
        <dbReference type="Proteomes" id="UP000007013"/>
    </source>
</evidence>
<dbReference type="KEGG" id="ote:Oter_2984"/>
<dbReference type="InterPro" id="IPR010998">
    <property type="entry name" value="Integrase_recombinase_N"/>
</dbReference>
<dbReference type="SUPFAM" id="SSF56349">
    <property type="entry name" value="DNA breaking-rejoining enzymes"/>
    <property type="match status" value="1"/>
</dbReference>
<dbReference type="CDD" id="cd01188">
    <property type="entry name" value="INT_RitA_C_like"/>
    <property type="match status" value="1"/>
</dbReference>
<evidence type="ECO:0000313" key="11">
    <source>
        <dbReference type="EMBL" id="ACB77658.1"/>
    </source>
</evidence>
<dbReference type="PANTHER" id="PTHR30349:SF41">
    <property type="entry name" value="INTEGRASE_RECOMBINASE PROTEIN MJ0367-RELATED"/>
    <property type="match status" value="1"/>
</dbReference>
<evidence type="ECO:0000313" key="10">
    <source>
        <dbReference type="EMBL" id="ACB77628.1"/>
    </source>
</evidence>
<dbReference type="PANTHER" id="PTHR30349">
    <property type="entry name" value="PHAGE INTEGRASE-RELATED"/>
    <property type="match status" value="1"/>
</dbReference>
<sequence length="432" mass="49160">MRKPYYSLDRSTDGGLEHFYCERRTLADFRRGALGDYFDGLALTLKKNGYSIHHGCGILGTCCMFNVYVTERGITKASAISAELVEPFLDDYLRGVRTTSARYSPRDNARAHLRHLFFYLEALKVITPPKPVQVVTPYSWILDPYIVHLRDERAVAPVTVKRHLAHTTAFLEFLKHDVQRPRLKTISAEQVEAQLKRHMKDSKDNVRSLSSSLRSFLRYCADHGHTQADFSELVPRQRHYRHASLPRGIEDSALERVLAAIDKTKPNGARDYAIILLLMAYGIRAISAAKLVMEDLDWRQAKIRFRAQKGGKEVIVPLLDAVGDAIIEWLRHRDPRTPHREVFLSTKAPHGSLSSMAISTVVKHYLHKAGVHQPGRGAHSLRHSWAIRALEHDQPIKAIADALGHRYIDTTYIYAKADLKTLRQVAMPWPAR</sequence>
<dbReference type="PROSITE" id="PS51898">
    <property type="entry name" value="TYR_RECOMBINASE"/>
    <property type="match status" value="1"/>
</dbReference>
<evidence type="ECO:0000259" key="6">
    <source>
        <dbReference type="PROSITE" id="PS51898"/>
    </source>
</evidence>
<dbReference type="Pfam" id="PF00589">
    <property type="entry name" value="Phage_integrase"/>
    <property type="match status" value="1"/>
</dbReference>
<dbReference type="EMBL" id="CP001032">
    <property type="protein sequence ID" value="ACB77628.1"/>
    <property type="molecule type" value="Genomic_DNA"/>
</dbReference>
<dbReference type="eggNOG" id="COG0582">
    <property type="taxonomic scope" value="Bacteria"/>
</dbReference>
<evidence type="ECO:0000256" key="1">
    <source>
        <dbReference type="ARBA" id="ARBA00008857"/>
    </source>
</evidence>
<dbReference type="HOGENOM" id="CLU_027562_23_3_0"/>
<proteinExistence type="inferred from homology"/>
<evidence type="ECO:0000256" key="5">
    <source>
        <dbReference type="PROSITE-ProRule" id="PRU01248"/>
    </source>
</evidence>
<dbReference type="KEGG" id="ote:Oter_1215"/>
<evidence type="ECO:0000313" key="9">
    <source>
        <dbReference type="EMBL" id="ACB76265.1"/>
    </source>
</evidence>
<evidence type="ECO:0000256" key="3">
    <source>
        <dbReference type="ARBA" id="ARBA00023125"/>
    </source>
</evidence>
<accession>B1ZPI2</accession>
<reference evidence="8 12" key="1">
    <citation type="journal article" date="2011" name="J. Bacteriol.">
        <title>Genome sequence of the verrucomicrobium Opitutus terrae PB90-1, an abundant inhabitant of rice paddy soil ecosystems.</title>
        <authorList>
            <person name="van Passel M.W."/>
            <person name="Kant R."/>
            <person name="Palva A."/>
            <person name="Copeland A."/>
            <person name="Lucas S."/>
            <person name="Lapidus A."/>
            <person name="Glavina del Rio T."/>
            <person name="Pitluck S."/>
            <person name="Goltsman E."/>
            <person name="Clum A."/>
            <person name="Sun H."/>
            <person name="Schmutz J."/>
            <person name="Larimer F.W."/>
            <person name="Land M.L."/>
            <person name="Hauser L."/>
            <person name="Kyrpides N."/>
            <person name="Mikhailova N."/>
            <person name="Richardson P.P."/>
            <person name="Janssen P.H."/>
            <person name="de Vos W.M."/>
            <person name="Smidt H."/>
        </authorList>
    </citation>
    <scope>NUCLEOTIDE SEQUENCE [LARGE SCALE GENOMIC DNA]</scope>
    <source>
        <strain evidence="12">DSM 11246 / JCM 15787 / PB90-1</strain>
        <strain evidence="8">PB90-1</strain>
    </source>
</reference>
<feature type="domain" description="Tyr recombinase" evidence="6">
    <location>
        <begin position="244"/>
        <end position="427"/>
    </location>
</feature>
<dbReference type="PROSITE" id="PS51900">
    <property type="entry name" value="CB"/>
    <property type="match status" value="1"/>
</dbReference>
<dbReference type="KEGG" id="ote:Oter_4387"/>
<name>B1ZPI2_OPITP</name>
<dbReference type="AlphaFoldDB" id="B1ZPI2"/>
<dbReference type="Gene3D" id="1.10.150.130">
    <property type="match status" value="1"/>
</dbReference>
<dbReference type="InterPro" id="IPR002104">
    <property type="entry name" value="Integrase_catalytic"/>
</dbReference>
<dbReference type="EMBL" id="CP001032">
    <property type="protein sequence ID" value="ACB77658.1"/>
    <property type="molecule type" value="Genomic_DNA"/>
</dbReference>
<organism evidence="8 12">
    <name type="scientific">Opitutus terrae (strain DSM 11246 / JCM 15787 / PB90-1)</name>
    <dbReference type="NCBI Taxonomy" id="452637"/>
    <lineage>
        <taxon>Bacteria</taxon>
        <taxon>Pseudomonadati</taxon>
        <taxon>Verrucomicrobiota</taxon>
        <taxon>Opitutia</taxon>
        <taxon>Opitutales</taxon>
        <taxon>Opitutaceae</taxon>
        <taxon>Opitutus</taxon>
    </lineage>
</organism>
<keyword evidence="2" id="KW-0229">DNA integration</keyword>
<keyword evidence="12" id="KW-1185">Reference proteome</keyword>
<keyword evidence="4" id="KW-0233">DNA recombination</keyword>
<evidence type="ECO:0000256" key="2">
    <source>
        <dbReference type="ARBA" id="ARBA00022908"/>
    </source>
</evidence>
<dbReference type="GO" id="GO:0003677">
    <property type="term" value="F:DNA binding"/>
    <property type="evidence" value="ECO:0007669"/>
    <property type="project" value="UniProtKB-UniRule"/>
</dbReference>
<dbReference type="InterPro" id="IPR013762">
    <property type="entry name" value="Integrase-like_cat_sf"/>
</dbReference>
<dbReference type="KEGG" id="ote:Oter_4357"/>
<dbReference type="GO" id="GO:0006310">
    <property type="term" value="P:DNA recombination"/>
    <property type="evidence" value="ECO:0007669"/>
    <property type="project" value="UniProtKB-KW"/>
</dbReference>
<dbReference type="GO" id="GO:0015074">
    <property type="term" value="P:DNA integration"/>
    <property type="evidence" value="ECO:0007669"/>
    <property type="project" value="UniProtKB-KW"/>
</dbReference>
<dbReference type="Gene3D" id="1.10.443.10">
    <property type="entry name" value="Intergrase catalytic core"/>
    <property type="match status" value="1"/>
</dbReference>
<evidence type="ECO:0000256" key="4">
    <source>
        <dbReference type="ARBA" id="ARBA00023172"/>
    </source>
</evidence>
<dbReference type="InterPro" id="IPR011010">
    <property type="entry name" value="DNA_brk_join_enz"/>
</dbReference>
<dbReference type="EMBL" id="CP001032">
    <property type="protein sequence ID" value="ACB76265.1"/>
    <property type="molecule type" value="Genomic_DNA"/>
</dbReference>
<comment type="similarity">
    <text evidence="1">Belongs to the 'phage' integrase family.</text>
</comment>
<dbReference type="EMBL" id="CP001032">
    <property type="protein sequence ID" value="ACB74501.1"/>
    <property type="molecule type" value="Genomic_DNA"/>
</dbReference>
<dbReference type="InterPro" id="IPR044068">
    <property type="entry name" value="CB"/>
</dbReference>
<dbReference type="InterPro" id="IPR050090">
    <property type="entry name" value="Tyrosine_recombinase_XerCD"/>
</dbReference>
<evidence type="ECO:0000313" key="8">
    <source>
        <dbReference type="EMBL" id="ACB74501.1"/>
    </source>
</evidence>
<feature type="domain" description="Core-binding (CB)" evidence="7">
    <location>
        <begin position="136"/>
        <end position="221"/>
    </location>
</feature>
<keyword evidence="3 5" id="KW-0238">DNA-binding</keyword>
<evidence type="ECO:0000259" key="7">
    <source>
        <dbReference type="PROSITE" id="PS51900"/>
    </source>
</evidence>
<dbReference type="OrthoDB" id="283809at2"/>
<dbReference type="STRING" id="452637.Oter_1215"/>
<dbReference type="RefSeq" id="WP_012374039.1">
    <property type="nucleotide sequence ID" value="NC_010571.1"/>
</dbReference>